<keyword evidence="8" id="KW-0968">Cytoplasmic vesicle</keyword>
<dbReference type="PANTHER" id="PTHR11662">
    <property type="entry name" value="SOLUTE CARRIER FAMILY 17"/>
    <property type="match status" value="1"/>
</dbReference>
<dbReference type="PANTHER" id="PTHR11662:SF279">
    <property type="entry name" value="VOLTAGE-GATED PURINE NUCLEOTIDE UNIPORTER SLC17A9"/>
    <property type="match status" value="1"/>
</dbReference>
<reference evidence="19 20" key="1">
    <citation type="submission" date="2018-11" db="EMBL/GenBank/DDBJ databases">
        <authorList>
            <person name="Lopez-Roques C."/>
            <person name="Donnadieu C."/>
            <person name="Bouchez O."/>
            <person name="Klopp C."/>
            <person name="Cabau C."/>
            <person name="Zahm M."/>
        </authorList>
    </citation>
    <scope>NUCLEOTIDE SEQUENCE [LARGE SCALE GENOMIC DNA]</scope>
    <source>
        <strain evidence="19">RS831</strain>
        <tissue evidence="19">Whole body</tissue>
    </source>
</reference>
<dbReference type="GO" id="GO:0042584">
    <property type="term" value="C:chromaffin granule membrane"/>
    <property type="evidence" value="ECO:0007669"/>
    <property type="project" value="UniProtKB-SubCell"/>
</dbReference>
<dbReference type="GO" id="GO:0005765">
    <property type="term" value="C:lysosomal membrane"/>
    <property type="evidence" value="ECO:0007669"/>
    <property type="project" value="UniProtKB-SubCell"/>
</dbReference>
<dbReference type="InterPro" id="IPR050382">
    <property type="entry name" value="MFS_Na/Anion_cotransporter"/>
</dbReference>
<evidence type="ECO:0000256" key="17">
    <source>
        <dbReference type="SAM" id="Phobius"/>
    </source>
</evidence>
<evidence type="ECO:0000256" key="16">
    <source>
        <dbReference type="ARBA" id="ARBA00079853"/>
    </source>
</evidence>
<dbReference type="FunFam" id="1.20.1250.20:FF:000059">
    <property type="entry name" value="Solute carrier family 17 member 9"/>
    <property type="match status" value="1"/>
</dbReference>
<dbReference type="PROSITE" id="PS50850">
    <property type="entry name" value="MFS"/>
    <property type="match status" value="1"/>
</dbReference>
<keyword evidence="5 17" id="KW-1133">Transmembrane helix</keyword>
<proteinExistence type="inferred from homology"/>
<evidence type="ECO:0000256" key="5">
    <source>
        <dbReference type="ARBA" id="ARBA00022989"/>
    </source>
</evidence>
<feature type="transmembrane region" description="Helical" evidence="17">
    <location>
        <begin position="406"/>
        <end position="430"/>
    </location>
</feature>
<comment type="catalytic activity">
    <reaction evidence="12">
        <text>ADP(in) = ADP(out)</text>
        <dbReference type="Rhea" id="RHEA:75783"/>
        <dbReference type="ChEBI" id="CHEBI:456216"/>
    </reaction>
</comment>
<evidence type="ECO:0000256" key="2">
    <source>
        <dbReference type="ARBA" id="ARBA00008586"/>
    </source>
</evidence>
<accession>A0A3S2MNT3</accession>
<evidence type="ECO:0000256" key="6">
    <source>
        <dbReference type="ARBA" id="ARBA00023136"/>
    </source>
</evidence>
<dbReference type="InterPro" id="IPR044777">
    <property type="entry name" value="SLC17A9-like"/>
</dbReference>
<keyword evidence="3" id="KW-0813">Transport</keyword>
<dbReference type="CDD" id="cd17380">
    <property type="entry name" value="MFS_SLC17A9_like"/>
    <property type="match status" value="1"/>
</dbReference>
<dbReference type="Gene3D" id="1.20.1250.20">
    <property type="entry name" value="MFS general substrate transporter like domains"/>
    <property type="match status" value="2"/>
</dbReference>
<evidence type="ECO:0000256" key="13">
    <source>
        <dbReference type="ARBA" id="ARBA00056522"/>
    </source>
</evidence>
<feature type="transmembrane region" description="Helical" evidence="17">
    <location>
        <begin position="101"/>
        <end position="118"/>
    </location>
</feature>
<feature type="transmembrane region" description="Helical" evidence="17">
    <location>
        <begin position="349"/>
        <end position="367"/>
    </location>
</feature>
<sequence length="474" mass="51950">MRKSSTEGDRNARVLWMAESLTTGEQKKDLRVSLLDPSIYGLQASAKEEPTNQNLWPRPVARKWILVLFMGTCLLYCARMTMPVCAVSMAARFHWNKIDSGLVLGGFFWGYCFTQILGGHVSDMVGGERVLLLSAASWALITAGTPLLAHLGSHQLFFMTLARILMGLLQGVFFPSLASLCSQRVLEGERGFLMSTMHSGSYLGTLLAGGMGSVMLEQYGWESMFYCSGLLSGLWALTVWQYLLKGEVIPAQVKTQSPAQPGLSRKRWLKLFRKPPIWAMVFAHMCICSTAYTLLSWLPTYFKESFPDAQAGVYNVLPWLTAIPSALSGGFVSDLLITRGYSVLTVRKIMQFCAMGASSVFILPLAGEVNFPSAVIFISASVGLSTFSSGGVSVNVQDLTPSCAGALYGFMNMMGAFMGLLLVSFSGYLIEITMSWAAVFSFIILVNAIGLWIFLIFGDAQRLDQTDHCQLVVV</sequence>
<evidence type="ECO:0000256" key="7">
    <source>
        <dbReference type="ARBA" id="ARBA00023228"/>
    </source>
</evidence>
<organism evidence="19 20">
    <name type="scientific">Oryzias javanicus</name>
    <name type="common">Javanese ricefish</name>
    <name type="synonym">Aplocheilus javanicus</name>
    <dbReference type="NCBI Taxonomy" id="123683"/>
    <lineage>
        <taxon>Eukaryota</taxon>
        <taxon>Metazoa</taxon>
        <taxon>Chordata</taxon>
        <taxon>Craniata</taxon>
        <taxon>Vertebrata</taxon>
        <taxon>Euteleostomi</taxon>
        <taxon>Actinopterygii</taxon>
        <taxon>Neopterygii</taxon>
        <taxon>Teleostei</taxon>
        <taxon>Neoteleostei</taxon>
        <taxon>Acanthomorphata</taxon>
        <taxon>Ovalentaria</taxon>
        <taxon>Atherinomorphae</taxon>
        <taxon>Beloniformes</taxon>
        <taxon>Adrianichthyidae</taxon>
        <taxon>Oryziinae</taxon>
        <taxon>Oryzias</taxon>
    </lineage>
</organism>
<evidence type="ECO:0000256" key="10">
    <source>
        <dbReference type="ARBA" id="ARBA00036284"/>
    </source>
</evidence>
<dbReference type="Proteomes" id="UP000283210">
    <property type="component" value="Chromosome 7"/>
</dbReference>
<dbReference type="InterPro" id="IPR020846">
    <property type="entry name" value="MFS_dom"/>
</dbReference>
<dbReference type="FunFam" id="1.20.1250.20:FF:000150">
    <property type="entry name" value="Solute carrier family 17 member 9"/>
    <property type="match status" value="1"/>
</dbReference>
<dbReference type="SUPFAM" id="SSF103473">
    <property type="entry name" value="MFS general substrate transporter"/>
    <property type="match status" value="1"/>
</dbReference>
<comment type="similarity">
    <text evidence="2">Belongs to the major facilitator superfamily. Sodium/anion cotransporter family.</text>
</comment>
<evidence type="ECO:0000256" key="11">
    <source>
        <dbReference type="ARBA" id="ARBA00044897"/>
    </source>
</evidence>
<evidence type="ECO:0000256" key="3">
    <source>
        <dbReference type="ARBA" id="ARBA00022448"/>
    </source>
</evidence>
<keyword evidence="6 17" id="KW-0472">Membrane</keyword>
<dbReference type="OMA" id="VFAHMCI"/>
<dbReference type="GO" id="GO:0160042">
    <property type="term" value="F:purine nucleotide uniporter activity"/>
    <property type="evidence" value="ECO:0007669"/>
    <property type="project" value="UniProtKB-ARBA"/>
</dbReference>
<evidence type="ECO:0000256" key="12">
    <source>
        <dbReference type="ARBA" id="ARBA00051849"/>
    </source>
</evidence>
<keyword evidence="20" id="KW-1185">Reference proteome</keyword>
<evidence type="ECO:0000256" key="4">
    <source>
        <dbReference type="ARBA" id="ARBA00022692"/>
    </source>
</evidence>
<feature type="transmembrane region" description="Helical" evidence="17">
    <location>
        <begin position="436"/>
        <end position="457"/>
    </location>
</feature>
<comment type="catalytic activity">
    <reaction evidence="11">
        <text>ATP(in) = ATP(out)</text>
        <dbReference type="Rhea" id="RHEA:75687"/>
        <dbReference type="ChEBI" id="CHEBI:30616"/>
    </reaction>
</comment>
<dbReference type="InterPro" id="IPR036259">
    <property type="entry name" value="MFS_trans_sf"/>
</dbReference>
<dbReference type="Pfam" id="PF07690">
    <property type="entry name" value="MFS_1"/>
    <property type="match status" value="1"/>
</dbReference>
<dbReference type="OrthoDB" id="2985014at2759"/>
<dbReference type="InterPro" id="IPR011701">
    <property type="entry name" value="MFS"/>
</dbReference>
<feature type="transmembrane region" description="Helical" evidence="17">
    <location>
        <begin position="157"/>
        <end position="180"/>
    </location>
</feature>
<dbReference type="PROSITE" id="PS00217">
    <property type="entry name" value="SUGAR_TRANSPORT_2"/>
    <property type="match status" value="1"/>
</dbReference>
<dbReference type="InterPro" id="IPR005829">
    <property type="entry name" value="Sugar_transporter_CS"/>
</dbReference>
<dbReference type="AlphaFoldDB" id="A0A3S2MNT3"/>
<protein>
    <recommendedName>
        <fullName evidence="14">Voltage-gated purine nucleotide uniporter SLC17A9</fullName>
    </recommendedName>
    <alternativeName>
        <fullName evidence="16">Solute carrier family 17 member 9</fullName>
    </alternativeName>
    <alternativeName>
        <fullName evidence="15">Vesicular nucleotide transporter</fullName>
    </alternativeName>
</protein>
<gene>
    <name evidence="19" type="ORF">OJAV_G00069100</name>
</gene>
<feature type="domain" description="Major facilitator superfamily (MFS) profile" evidence="18">
    <location>
        <begin position="64"/>
        <end position="462"/>
    </location>
</feature>
<evidence type="ECO:0000256" key="8">
    <source>
        <dbReference type="ARBA" id="ARBA00023329"/>
    </source>
</evidence>
<dbReference type="GO" id="GO:0072530">
    <property type="term" value="P:purine-containing compound transmembrane transport"/>
    <property type="evidence" value="ECO:0007669"/>
    <property type="project" value="UniProtKB-ARBA"/>
</dbReference>
<evidence type="ECO:0000313" key="19">
    <source>
        <dbReference type="EMBL" id="RVE70866.1"/>
    </source>
</evidence>
<evidence type="ECO:0000313" key="20">
    <source>
        <dbReference type="Proteomes" id="UP000283210"/>
    </source>
</evidence>
<dbReference type="EMBL" id="CM012443">
    <property type="protein sequence ID" value="RVE70866.1"/>
    <property type="molecule type" value="Genomic_DNA"/>
</dbReference>
<evidence type="ECO:0000256" key="15">
    <source>
        <dbReference type="ARBA" id="ARBA00079665"/>
    </source>
</evidence>
<feature type="transmembrane region" description="Helical" evidence="17">
    <location>
        <begin position="373"/>
        <end position="394"/>
    </location>
</feature>
<feature type="transmembrane region" description="Helical" evidence="17">
    <location>
        <begin position="130"/>
        <end position="151"/>
    </location>
</feature>
<evidence type="ECO:0000256" key="1">
    <source>
        <dbReference type="ARBA" id="ARBA00004155"/>
    </source>
</evidence>
<comment type="function">
    <text evidence="13">Voltage-gated ATP nucleotide uniporter that can also transport the purine nucleotides ADP and GTP. Uses the membrane potential as the driving force to control ATP accumulation in lysosomes and secretory vesicles. By controlling ATP storage in lysosomes, regulates ATP-dependent proteins of these organelles. Also indirectly regulates the exocytosis of ATP through its import into lysosomes in astrocytes and secretory vesicles such as adrenal chromaffin granules, mucin granules and synaptic vesicles.</text>
</comment>
<evidence type="ECO:0000256" key="14">
    <source>
        <dbReference type="ARBA" id="ARBA00074107"/>
    </source>
</evidence>
<comment type="catalytic activity">
    <reaction evidence="10">
        <text>GTP(in) = GTP(out)</text>
        <dbReference type="Rhea" id="RHEA:75787"/>
        <dbReference type="ChEBI" id="CHEBI:37565"/>
    </reaction>
</comment>
<dbReference type="GO" id="GO:1904669">
    <property type="term" value="P:ATP export"/>
    <property type="evidence" value="ECO:0007669"/>
    <property type="project" value="UniProtKB-ARBA"/>
</dbReference>
<keyword evidence="4 17" id="KW-0812">Transmembrane</keyword>
<feature type="transmembrane region" description="Helical" evidence="17">
    <location>
        <begin position="317"/>
        <end position="337"/>
    </location>
</feature>
<evidence type="ECO:0000256" key="9">
    <source>
        <dbReference type="ARBA" id="ARBA00024185"/>
    </source>
</evidence>
<reference evidence="19 20" key="2">
    <citation type="submission" date="2019-01" db="EMBL/GenBank/DDBJ databases">
        <title>A chromosome length genome reference of the Java medaka (oryzias javanicus).</title>
        <authorList>
            <person name="Herpin A."/>
            <person name="Takehana Y."/>
            <person name="Naruse K."/>
            <person name="Ansai S."/>
            <person name="Kawaguchi M."/>
        </authorList>
    </citation>
    <scope>NUCLEOTIDE SEQUENCE [LARGE SCALE GENOMIC DNA]</scope>
    <source>
        <strain evidence="19">RS831</strain>
        <tissue evidence="19">Whole body</tissue>
    </source>
</reference>
<feature type="transmembrane region" description="Helical" evidence="17">
    <location>
        <begin position="64"/>
        <end position="89"/>
    </location>
</feature>
<comment type="subcellular location">
    <subcellularLocation>
        <location evidence="9">Cytoplasmic vesicle</location>
        <location evidence="9">Secretory vesicle</location>
        <location evidence="9">Chromaffin granule membrane</location>
        <topology evidence="9">Multi-pass membrane protein</topology>
    </subcellularLocation>
    <subcellularLocation>
        <location evidence="1">Lysosome membrane</location>
        <topology evidence="1">Multi-pass membrane protein</topology>
    </subcellularLocation>
</comment>
<evidence type="ECO:0000259" key="18">
    <source>
        <dbReference type="PROSITE" id="PS50850"/>
    </source>
</evidence>
<feature type="transmembrane region" description="Helical" evidence="17">
    <location>
        <begin position="192"/>
        <end position="211"/>
    </location>
</feature>
<name>A0A3S2MNT3_ORYJA</name>
<keyword evidence="7" id="KW-0458">Lysosome</keyword>
<feature type="transmembrane region" description="Helical" evidence="17">
    <location>
        <begin position="277"/>
        <end position="297"/>
    </location>
</feature>